<sequence length="135" mass="14077">MKRVGFGVLLCTWLYGVPFLLIVGLIRRTSSPYLPTRAAAEGFGTTTDTILSTALLLNLALPVVGTLLAGLVGDREWTRRFLWSLAGVALIYVAVSIAGSAATAPLVGHTPSDEEPAPRITQCIPISGGRGCPGG</sequence>
<gene>
    <name evidence="2" type="ORF">GCM10011608_06540</name>
</gene>
<reference evidence="2" key="1">
    <citation type="journal article" date="2014" name="Int. J. Syst. Evol. Microbiol.">
        <title>Complete genome sequence of Corynebacterium casei LMG S-19264T (=DSM 44701T), isolated from a smear-ripened cheese.</title>
        <authorList>
            <consortium name="US DOE Joint Genome Institute (JGI-PGF)"/>
            <person name="Walter F."/>
            <person name="Albersmeier A."/>
            <person name="Kalinowski J."/>
            <person name="Ruckert C."/>
        </authorList>
    </citation>
    <scope>NUCLEOTIDE SEQUENCE</scope>
    <source>
        <strain evidence="2">CGMCC 4.7312</strain>
    </source>
</reference>
<feature type="transmembrane region" description="Helical" evidence="1">
    <location>
        <begin position="50"/>
        <end position="69"/>
    </location>
</feature>
<name>A0A917TJ77_9ACTN</name>
<keyword evidence="1" id="KW-1133">Transmembrane helix</keyword>
<dbReference type="RefSeq" id="WP_189040707.1">
    <property type="nucleotide sequence ID" value="NZ_BMNB01000002.1"/>
</dbReference>
<keyword evidence="1" id="KW-0472">Membrane</keyword>
<accession>A0A917TJ77</accession>
<evidence type="ECO:0000313" key="3">
    <source>
        <dbReference type="Proteomes" id="UP000608890"/>
    </source>
</evidence>
<keyword evidence="1" id="KW-0812">Transmembrane</keyword>
<evidence type="ECO:0000256" key="1">
    <source>
        <dbReference type="SAM" id="Phobius"/>
    </source>
</evidence>
<proteinExistence type="predicted"/>
<evidence type="ECO:0000313" key="2">
    <source>
        <dbReference type="EMBL" id="GGM24392.1"/>
    </source>
</evidence>
<protein>
    <submittedName>
        <fullName evidence="2">Uncharacterized protein</fullName>
    </submittedName>
</protein>
<keyword evidence="3" id="KW-1185">Reference proteome</keyword>
<dbReference type="AlphaFoldDB" id="A0A917TJ77"/>
<dbReference type="EMBL" id="BMNB01000002">
    <property type="protein sequence ID" value="GGM24392.1"/>
    <property type="molecule type" value="Genomic_DNA"/>
</dbReference>
<dbReference type="Proteomes" id="UP000608890">
    <property type="component" value="Unassembled WGS sequence"/>
</dbReference>
<reference evidence="2" key="2">
    <citation type="submission" date="2020-09" db="EMBL/GenBank/DDBJ databases">
        <authorList>
            <person name="Sun Q."/>
            <person name="Zhou Y."/>
        </authorList>
    </citation>
    <scope>NUCLEOTIDE SEQUENCE</scope>
    <source>
        <strain evidence="2">CGMCC 4.7312</strain>
    </source>
</reference>
<organism evidence="2 3">
    <name type="scientific">Micromonospora sonchi</name>
    <dbReference type="NCBI Taxonomy" id="1763543"/>
    <lineage>
        <taxon>Bacteria</taxon>
        <taxon>Bacillati</taxon>
        <taxon>Actinomycetota</taxon>
        <taxon>Actinomycetes</taxon>
        <taxon>Micromonosporales</taxon>
        <taxon>Micromonosporaceae</taxon>
        <taxon>Micromonospora</taxon>
    </lineage>
</organism>
<comment type="caution">
    <text evidence="2">The sequence shown here is derived from an EMBL/GenBank/DDBJ whole genome shotgun (WGS) entry which is preliminary data.</text>
</comment>
<feature type="transmembrane region" description="Helical" evidence="1">
    <location>
        <begin position="81"/>
        <end position="102"/>
    </location>
</feature>